<dbReference type="RefSeq" id="WP_307910913.1">
    <property type="nucleotide sequence ID" value="NZ_JAVFJF020000009.1"/>
</dbReference>
<sequence length="563" mass="65453">MNEKILIDIKEIEEIIDNQLYKIETPHIIKNIAIWHLLTVSEDAARMLFIKHIEMTAQEINIFIDESKYALRHCLNHIIKNSKNYQFPPPNKTIPKSYSQATELFYASLNYEKHCRVIASYYNNRSLIEKANNVYHFKHIDSIDARYSALEGFKHGAEQNLDITSLLYHWLNDSQFSSIMSSKFIKHARLRKGQVLYNYDPETILYLTQFIPQRKKIIPDGFVFSWGNSEQTHALINSLLIRCLYHILTISYFSDEKKIPGGAESSLVLKIEKEQLCKEISYLADFNDGNIVSFIEFISYGYKTKTPDPALQPLIKLEKDIYLIPCIHVLTNNLQRNLLALMARMAPNEFDRQSNLFENEMIKKLSPILQGWPLKYFSREYSINSQKEEIDVLLLDPKEKIILLFELRWMNQPGDAREVFNRIKVCNEKVSQLERKIDFVSNFKEEIILRTFPTTNYNDDADEYSVNGAVVIQGFGGHASNKDCIPIITLEALEIGTKNITSLTKLYDWIKSLTWLPQENKDFKETIEELAIGDSFLHRPALEILVEQDEYVAHAISSTKPFI</sequence>
<dbReference type="Proteomes" id="UP001224516">
    <property type="component" value="Unassembled WGS sequence"/>
</dbReference>
<organism evidence="1 2">
    <name type="scientific">Chromobacterium amazonense</name>
    <dbReference type="NCBI Taxonomy" id="1382803"/>
    <lineage>
        <taxon>Bacteria</taxon>
        <taxon>Pseudomonadati</taxon>
        <taxon>Pseudomonadota</taxon>
        <taxon>Betaproteobacteria</taxon>
        <taxon>Neisseriales</taxon>
        <taxon>Chromobacteriaceae</taxon>
        <taxon>Chromobacterium</taxon>
    </lineage>
</organism>
<evidence type="ECO:0000313" key="2">
    <source>
        <dbReference type="Proteomes" id="UP001224516"/>
    </source>
</evidence>
<evidence type="ECO:0008006" key="3">
    <source>
        <dbReference type="Google" id="ProtNLM"/>
    </source>
</evidence>
<keyword evidence="2" id="KW-1185">Reference proteome</keyword>
<reference evidence="1 2" key="1">
    <citation type="submission" date="2023-12" db="EMBL/GenBank/DDBJ databases">
        <title>Evaluation and characterization of a potential secondary metabolite violacein from indigenous Chromobacterium amazonense SAM215.</title>
        <authorList>
            <person name="Tarafdar M.R."/>
            <person name="Abedin S.M."/>
            <person name="Atiqua A."/>
            <person name="Saha A."/>
            <person name="Khan S.N."/>
        </authorList>
    </citation>
    <scope>NUCLEOTIDE SEQUENCE [LARGE SCALE GENOMIC DNA]</scope>
    <source>
        <strain evidence="1 2">SAM215</strain>
    </source>
</reference>
<dbReference type="EMBL" id="JAVFJF020000009">
    <property type="protein sequence ID" value="MEJ8674353.1"/>
    <property type="molecule type" value="Genomic_DNA"/>
</dbReference>
<proteinExistence type="predicted"/>
<protein>
    <recommendedName>
        <fullName evidence="3">NERD domain-containing protein</fullName>
    </recommendedName>
</protein>
<name>A0ABU8UZL8_9NEIS</name>
<gene>
    <name evidence="1" type="ORF">QCL97_006415</name>
</gene>
<accession>A0ABU8UZL8</accession>
<comment type="caution">
    <text evidence="1">The sequence shown here is derived from an EMBL/GenBank/DDBJ whole genome shotgun (WGS) entry which is preliminary data.</text>
</comment>
<evidence type="ECO:0000313" key="1">
    <source>
        <dbReference type="EMBL" id="MEJ8674353.1"/>
    </source>
</evidence>